<dbReference type="EMBL" id="LXIE01000020">
    <property type="protein sequence ID" value="OAD91291.1"/>
    <property type="molecule type" value="Genomic_DNA"/>
</dbReference>
<evidence type="ECO:0000256" key="1">
    <source>
        <dbReference type="SAM" id="SignalP"/>
    </source>
</evidence>
<feature type="domain" description="Outer membrane protein beta-barrel" evidence="2">
    <location>
        <begin position="18"/>
        <end position="167"/>
    </location>
</feature>
<name>A0A1A9LEW4_9FLAO</name>
<dbReference type="InterPro" id="IPR011250">
    <property type="entry name" value="OMP/PagP_B-barrel"/>
</dbReference>
<comment type="caution">
    <text evidence="3">The sequence shown here is derived from an EMBL/GenBank/DDBJ whole genome shotgun (WGS) entry which is preliminary data.</text>
</comment>
<accession>A0A1A9LEW4</accession>
<dbReference type="RefSeq" id="WP_068761947.1">
    <property type="nucleotide sequence ID" value="NZ_LXIE01000020.1"/>
</dbReference>
<dbReference type="STRING" id="1385699.A7A78_12615"/>
<feature type="signal peptide" evidence="1">
    <location>
        <begin position="1"/>
        <end position="20"/>
    </location>
</feature>
<dbReference type="SUPFAM" id="SSF56925">
    <property type="entry name" value="OMPA-like"/>
    <property type="match status" value="1"/>
</dbReference>
<organism evidence="3 4">
    <name type="scientific">Aequorivita soesokkakensis</name>
    <dbReference type="NCBI Taxonomy" id="1385699"/>
    <lineage>
        <taxon>Bacteria</taxon>
        <taxon>Pseudomonadati</taxon>
        <taxon>Bacteroidota</taxon>
        <taxon>Flavobacteriia</taxon>
        <taxon>Flavobacteriales</taxon>
        <taxon>Flavobacteriaceae</taxon>
        <taxon>Aequorivita</taxon>
    </lineage>
</organism>
<keyword evidence="1" id="KW-0732">Signal</keyword>
<proteinExistence type="predicted"/>
<protein>
    <recommendedName>
        <fullName evidence="2">Outer membrane protein beta-barrel domain-containing protein</fullName>
    </recommendedName>
</protein>
<dbReference type="InterPro" id="IPR025665">
    <property type="entry name" value="Beta-barrel_OMP_2"/>
</dbReference>
<evidence type="ECO:0000259" key="2">
    <source>
        <dbReference type="Pfam" id="PF13568"/>
    </source>
</evidence>
<sequence length="195" mass="21196">MKKLLLFIAVTVLSFTAAQSQEFRLGAKAGLNVASLGGDSYGVGSLGSRTSFHIGGLVEIPLMGKFSVQPELLFSSEGSNWTFTGLDDNLKLDYVRVPVLAKFYIIEGLSAEAGPVFGVLVNAKNDDGDDIKENFKTFDAAFGIGASYRLDMGVFFSLRYNKGLLNVNEDYEEEGISYSYKNQSNVFQVSAGFSF</sequence>
<keyword evidence="4" id="KW-1185">Reference proteome</keyword>
<gene>
    <name evidence="3" type="ORF">A7A78_12615</name>
</gene>
<evidence type="ECO:0000313" key="4">
    <source>
        <dbReference type="Proteomes" id="UP000077552"/>
    </source>
</evidence>
<reference evidence="3 4" key="1">
    <citation type="submission" date="2016-05" db="EMBL/GenBank/DDBJ databases">
        <title>Genome sequencing of Vitellibacter soesokkakensis RSSK-12.</title>
        <authorList>
            <person name="Thevarajoo S."/>
            <person name="Selvaratnam C."/>
            <person name="Goh K.M."/>
            <person name="Chan K.-G."/>
            <person name="Chong C.S."/>
        </authorList>
    </citation>
    <scope>NUCLEOTIDE SEQUENCE [LARGE SCALE GENOMIC DNA]</scope>
    <source>
        <strain evidence="3 4">RSSK-12</strain>
    </source>
</reference>
<feature type="chain" id="PRO_5008392170" description="Outer membrane protein beta-barrel domain-containing protein" evidence="1">
    <location>
        <begin position="21"/>
        <end position="195"/>
    </location>
</feature>
<dbReference type="Pfam" id="PF13568">
    <property type="entry name" value="OMP_b-brl_2"/>
    <property type="match status" value="1"/>
</dbReference>
<dbReference type="OrthoDB" id="947434at2"/>
<dbReference type="AlphaFoldDB" id="A0A1A9LEW4"/>
<dbReference type="Proteomes" id="UP000077552">
    <property type="component" value="Unassembled WGS sequence"/>
</dbReference>
<evidence type="ECO:0000313" key="3">
    <source>
        <dbReference type="EMBL" id="OAD91291.1"/>
    </source>
</evidence>